<dbReference type="GO" id="GO:0000981">
    <property type="term" value="F:DNA-binding transcription factor activity, RNA polymerase II-specific"/>
    <property type="evidence" value="ECO:0007669"/>
    <property type="project" value="InterPro"/>
</dbReference>
<reference evidence="7" key="1">
    <citation type="journal article" date="2021" name="Nat. Commun.">
        <title>Genetic determinants of endophytism in the Arabidopsis root mycobiome.</title>
        <authorList>
            <person name="Mesny F."/>
            <person name="Miyauchi S."/>
            <person name="Thiergart T."/>
            <person name="Pickel B."/>
            <person name="Atanasova L."/>
            <person name="Karlsson M."/>
            <person name="Huettel B."/>
            <person name="Barry K.W."/>
            <person name="Haridas S."/>
            <person name="Chen C."/>
            <person name="Bauer D."/>
            <person name="Andreopoulos W."/>
            <person name="Pangilinan J."/>
            <person name="LaButti K."/>
            <person name="Riley R."/>
            <person name="Lipzen A."/>
            <person name="Clum A."/>
            <person name="Drula E."/>
            <person name="Henrissat B."/>
            <person name="Kohler A."/>
            <person name="Grigoriev I.V."/>
            <person name="Martin F.M."/>
            <person name="Hacquard S."/>
        </authorList>
    </citation>
    <scope>NUCLEOTIDE SEQUENCE</scope>
    <source>
        <strain evidence="7">MPI-CAGE-AT-0147</strain>
    </source>
</reference>
<dbReference type="SMART" id="SM00066">
    <property type="entry name" value="GAL4"/>
    <property type="match status" value="1"/>
</dbReference>
<name>A0A9P9CXR1_9HYPO</name>
<gene>
    <name evidence="7" type="ORF">EDB81DRAFT_736904</name>
</gene>
<evidence type="ECO:0000256" key="3">
    <source>
        <dbReference type="ARBA" id="ARBA00023163"/>
    </source>
</evidence>
<feature type="domain" description="Zn(2)-C6 fungal-type" evidence="6">
    <location>
        <begin position="17"/>
        <end position="48"/>
    </location>
</feature>
<evidence type="ECO:0000313" key="8">
    <source>
        <dbReference type="Proteomes" id="UP000738349"/>
    </source>
</evidence>
<dbReference type="Gene3D" id="4.10.240.10">
    <property type="entry name" value="Zn(2)-C6 fungal-type DNA-binding domain"/>
    <property type="match status" value="1"/>
</dbReference>
<evidence type="ECO:0000313" key="7">
    <source>
        <dbReference type="EMBL" id="KAH7108807.1"/>
    </source>
</evidence>
<dbReference type="Proteomes" id="UP000738349">
    <property type="component" value="Unassembled WGS sequence"/>
</dbReference>
<dbReference type="CDD" id="cd00067">
    <property type="entry name" value="GAL4"/>
    <property type="match status" value="1"/>
</dbReference>
<dbReference type="InterPro" id="IPR036864">
    <property type="entry name" value="Zn2-C6_fun-type_DNA-bd_sf"/>
</dbReference>
<feature type="region of interest" description="Disordered" evidence="5">
    <location>
        <begin position="665"/>
        <end position="692"/>
    </location>
</feature>
<accession>A0A9P9CXR1</accession>
<dbReference type="OrthoDB" id="47007at2759"/>
<evidence type="ECO:0000259" key="6">
    <source>
        <dbReference type="PROSITE" id="PS50048"/>
    </source>
</evidence>
<dbReference type="InterPro" id="IPR051127">
    <property type="entry name" value="Fungal_SecMet_Regulators"/>
</dbReference>
<dbReference type="GO" id="GO:0000435">
    <property type="term" value="P:positive regulation of transcription from RNA polymerase II promoter by galactose"/>
    <property type="evidence" value="ECO:0007669"/>
    <property type="project" value="TreeGrafter"/>
</dbReference>
<evidence type="ECO:0000256" key="4">
    <source>
        <dbReference type="ARBA" id="ARBA00023242"/>
    </source>
</evidence>
<keyword evidence="3" id="KW-0804">Transcription</keyword>
<keyword evidence="2" id="KW-0805">Transcription regulation</keyword>
<dbReference type="GO" id="GO:0005634">
    <property type="term" value="C:nucleus"/>
    <property type="evidence" value="ECO:0007669"/>
    <property type="project" value="TreeGrafter"/>
</dbReference>
<dbReference type="AlphaFoldDB" id="A0A9P9CXR1"/>
<dbReference type="SMART" id="SM00906">
    <property type="entry name" value="Fungal_trans"/>
    <property type="match status" value="1"/>
</dbReference>
<dbReference type="CDD" id="cd12148">
    <property type="entry name" value="fungal_TF_MHR"/>
    <property type="match status" value="1"/>
</dbReference>
<keyword evidence="1" id="KW-0479">Metal-binding</keyword>
<dbReference type="EMBL" id="JAGMUV010000058">
    <property type="protein sequence ID" value="KAH7108807.1"/>
    <property type="molecule type" value="Genomic_DNA"/>
</dbReference>
<dbReference type="GO" id="GO:0008270">
    <property type="term" value="F:zinc ion binding"/>
    <property type="evidence" value="ECO:0007669"/>
    <property type="project" value="InterPro"/>
</dbReference>
<dbReference type="PROSITE" id="PS50048">
    <property type="entry name" value="ZN2_CY6_FUNGAL_2"/>
    <property type="match status" value="1"/>
</dbReference>
<dbReference type="GO" id="GO:0000978">
    <property type="term" value="F:RNA polymerase II cis-regulatory region sequence-specific DNA binding"/>
    <property type="evidence" value="ECO:0007669"/>
    <property type="project" value="TreeGrafter"/>
</dbReference>
<dbReference type="Pfam" id="PF00172">
    <property type="entry name" value="Zn_clus"/>
    <property type="match status" value="1"/>
</dbReference>
<comment type="caution">
    <text evidence="7">The sequence shown here is derived from an EMBL/GenBank/DDBJ whole genome shotgun (WGS) entry which is preliminary data.</text>
</comment>
<keyword evidence="4" id="KW-0539">Nucleus</keyword>
<dbReference type="SUPFAM" id="SSF57701">
    <property type="entry name" value="Zn2/Cys6 DNA-binding domain"/>
    <property type="match status" value="1"/>
</dbReference>
<protein>
    <recommendedName>
        <fullName evidence="6">Zn(2)-C6 fungal-type domain-containing protein</fullName>
    </recommendedName>
</protein>
<dbReference type="PROSITE" id="PS00463">
    <property type="entry name" value="ZN2_CY6_FUNGAL_1"/>
    <property type="match status" value="1"/>
</dbReference>
<dbReference type="PANTHER" id="PTHR47424">
    <property type="entry name" value="REGULATORY PROTEIN GAL4"/>
    <property type="match status" value="1"/>
</dbReference>
<organism evidence="7 8">
    <name type="scientific">Dactylonectria macrodidyma</name>
    <dbReference type="NCBI Taxonomy" id="307937"/>
    <lineage>
        <taxon>Eukaryota</taxon>
        <taxon>Fungi</taxon>
        <taxon>Dikarya</taxon>
        <taxon>Ascomycota</taxon>
        <taxon>Pezizomycotina</taxon>
        <taxon>Sordariomycetes</taxon>
        <taxon>Hypocreomycetidae</taxon>
        <taxon>Hypocreales</taxon>
        <taxon>Nectriaceae</taxon>
        <taxon>Dactylonectria</taxon>
    </lineage>
</organism>
<evidence type="ECO:0000256" key="2">
    <source>
        <dbReference type="ARBA" id="ARBA00023015"/>
    </source>
</evidence>
<dbReference type="InterPro" id="IPR001138">
    <property type="entry name" value="Zn2Cys6_DnaBD"/>
</dbReference>
<dbReference type="GO" id="GO:0006351">
    <property type="term" value="P:DNA-templated transcription"/>
    <property type="evidence" value="ECO:0007669"/>
    <property type="project" value="InterPro"/>
</dbReference>
<proteinExistence type="predicted"/>
<sequence length="735" mass="80989">MPRSKVDPRFRRRVAQACESCKKRKAKCNGVFPCDQCKARGVEAACRYSKDPPLASRDDRSTSRSLDGQVRIELAGLGTESSAAMSLSSQQVDVLVADSSLSSKDTQMLKDSKGKFIYGGESASLSFLETVRNAVQVAVGPCAFTNGPARNSMMESTPKVRFEMLKEPSLDPATAQWLASQFFVAVSGILDLFDPPWLLDQLQDWAEQSSQRSKPISAIIHLALAIGAQARAQSDLDESLAEQYFAYGRQVTMFSLMDAARLETVQAVLLITYYLTAASQYNAAFINLGAAVRASYALGIHLHETNAAFGGEKGLSRERAWKSLRVCDLFLAASLGRPPATSEAVSNISWAPTLSLSERESPGVAQVSSAMFRICNIFERILLEVYAKKAISLGLAKSISQEHRQWAEELPRMLIVDGREESDAGQGSSTCPRSFGLSHRPGSSIVIMAYYYSIILLTRPFLTFQVRHASEMETQATENSSTKAGVATFSDACVNSAIKGIDIAHEYVFELNTPRRQPLVVNSVFISALCLGLAYLDTSGHRKWSMDPSLDRAIKILSHLERPDTQSVRYSEICRQLKEAVTIYAMRRDDTMLQENDQVVRRIFGDVGFPSKGQLHNQESTNNKECLRQLSCSVYTNERIGELMTPSPFDFNTIREEFMLPTSESLAEHVASPPHRYDQPDSGVGGAPHPRVTNNAIDSLSGYFLDHDVTHFPLVSCVSPEPSLATTAFAEFLLE</sequence>
<keyword evidence="8" id="KW-1185">Reference proteome</keyword>
<dbReference type="Pfam" id="PF04082">
    <property type="entry name" value="Fungal_trans"/>
    <property type="match status" value="1"/>
</dbReference>
<evidence type="ECO:0000256" key="1">
    <source>
        <dbReference type="ARBA" id="ARBA00022723"/>
    </source>
</evidence>
<dbReference type="PANTHER" id="PTHR47424:SF9">
    <property type="entry name" value="TAH-2"/>
    <property type="match status" value="1"/>
</dbReference>
<evidence type="ECO:0000256" key="5">
    <source>
        <dbReference type="SAM" id="MobiDB-lite"/>
    </source>
</evidence>
<dbReference type="InterPro" id="IPR007219">
    <property type="entry name" value="XnlR_reg_dom"/>
</dbReference>